<dbReference type="GO" id="GO:0003950">
    <property type="term" value="F:NAD+ poly-ADP-ribosyltransferase activity"/>
    <property type="evidence" value="ECO:0007669"/>
    <property type="project" value="UniProtKB-UniRule"/>
</dbReference>
<dbReference type="CDD" id="cd14014">
    <property type="entry name" value="STKc_PknB_like"/>
    <property type="match status" value="1"/>
</dbReference>
<proteinExistence type="predicted"/>
<protein>
    <recommendedName>
        <fullName evidence="1">Poly [ADP-ribose] polymerase</fullName>
        <shortName evidence="1">PARP</shortName>
        <ecNumber evidence="1">2.4.2.-</ecNumber>
    </recommendedName>
</protein>
<evidence type="ECO:0000259" key="3">
    <source>
        <dbReference type="PROSITE" id="PS50011"/>
    </source>
</evidence>
<evidence type="ECO:0000256" key="1">
    <source>
        <dbReference type="RuleBase" id="RU362114"/>
    </source>
</evidence>
<dbReference type="EMBL" id="HBEO01031690">
    <property type="protein sequence ID" value="CAD8504340.1"/>
    <property type="molecule type" value="Transcribed_RNA"/>
</dbReference>
<dbReference type="GO" id="GO:0044773">
    <property type="term" value="P:mitotic DNA damage checkpoint signaling"/>
    <property type="evidence" value="ECO:0007669"/>
    <property type="project" value="TreeGrafter"/>
</dbReference>
<evidence type="ECO:0000313" key="5">
    <source>
        <dbReference type="EMBL" id="CAD8504340.1"/>
    </source>
</evidence>
<name>A0A6T7TA30_9CRYP</name>
<gene>
    <name evidence="5" type="ORF">HPHI1048_LOCUS21480</name>
    <name evidence="6" type="ORF">HPHI1048_LOCUS21487</name>
</gene>
<dbReference type="InterPro" id="IPR012317">
    <property type="entry name" value="Poly(ADP-ribose)pol_cat_dom"/>
</dbReference>
<feature type="domain" description="Protein kinase" evidence="3">
    <location>
        <begin position="160"/>
        <end position="428"/>
    </location>
</feature>
<dbReference type="SUPFAM" id="SSF56399">
    <property type="entry name" value="ADP-ribosylation"/>
    <property type="match status" value="1"/>
</dbReference>
<dbReference type="Gene3D" id="1.10.510.10">
    <property type="entry name" value="Transferase(Phosphotransferase) domain 1"/>
    <property type="match status" value="1"/>
</dbReference>
<dbReference type="InterPro" id="IPR000719">
    <property type="entry name" value="Prot_kinase_dom"/>
</dbReference>
<organism evidence="5">
    <name type="scientific">Hanusia phi</name>
    <dbReference type="NCBI Taxonomy" id="3032"/>
    <lineage>
        <taxon>Eukaryota</taxon>
        <taxon>Cryptophyceae</taxon>
        <taxon>Pyrenomonadales</taxon>
        <taxon>Geminigeraceae</taxon>
        <taxon>Hanusia</taxon>
    </lineage>
</organism>
<dbReference type="EC" id="2.4.2.-" evidence="1"/>
<keyword evidence="2" id="KW-0175">Coiled coil</keyword>
<evidence type="ECO:0000313" key="6">
    <source>
        <dbReference type="EMBL" id="CAD8504351.1"/>
    </source>
</evidence>
<dbReference type="Gene3D" id="3.90.228.10">
    <property type="match status" value="1"/>
</dbReference>
<evidence type="ECO:0000259" key="4">
    <source>
        <dbReference type="PROSITE" id="PS51059"/>
    </source>
</evidence>
<dbReference type="InterPro" id="IPR008271">
    <property type="entry name" value="Ser/Thr_kinase_AS"/>
</dbReference>
<dbReference type="SMART" id="SM00220">
    <property type="entry name" value="S_TKc"/>
    <property type="match status" value="1"/>
</dbReference>
<dbReference type="AlphaFoldDB" id="A0A6T7TA30"/>
<feature type="domain" description="PARP catalytic" evidence="4">
    <location>
        <begin position="585"/>
        <end position="816"/>
    </location>
</feature>
<dbReference type="PROSITE" id="PS51059">
    <property type="entry name" value="PARP_CATALYTIC"/>
    <property type="match status" value="1"/>
</dbReference>
<keyword evidence="1" id="KW-0808">Transferase</keyword>
<dbReference type="InterPro" id="IPR011009">
    <property type="entry name" value="Kinase-like_dom_sf"/>
</dbReference>
<accession>A0A6T7TA30</accession>
<evidence type="ECO:0000256" key="2">
    <source>
        <dbReference type="SAM" id="Coils"/>
    </source>
</evidence>
<dbReference type="Pfam" id="PF00644">
    <property type="entry name" value="PARP"/>
    <property type="match status" value="1"/>
</dbReference>
<dbReference type="GO" id="GO:0004674">
    <property type="term" value="F:protein serine/threonine kinase activity"/>
    <property type="evidence" value="ECO:0007669"/>
    <property type="project" value="TreeGrafter"/>
</dbReference>
<dbReference type="PANTHER" id="PTHR44167">
    <property type="entry name" value="OVARIAN-SPECIFIC SERINE/THREONINE-PROTEIN KINASE LOK-RELATED"/>
    <property type="match status" value="1"/>
</dbReference>
<dbReference type="PROSITE" id="PS00108">
    <property type="entry name" value="PROTEIN_KINASE_ST"/>
    <property type="match status" value="1"/>
</dbReference>
<dbReference type="EMBL" id="HBEO01031701">
    <property type="protein sequence ID" value="CAD8504351.1"/>
    <property type="molecule type" value="Transcribed_RNA"/>
</dbReference>
<dbReference type="SUPFAM" id="SSF56112">
    <property type="entry name" value="Protein kinase-like (PK-like)"/>
    <property type="match status" value="1"/>
</dbReference>
<dbReference type="GO" id="GO:0005524">
    <property type="term" value="F:ATP binding"/>
    <property type="evidence" value="ECO:0007669"/>
    <property type="project" value="InterPro"/>
</dbReference>
<sequence>MEQALMCEEEVFTDPSLIERFPSARINSLLPQVLSWIRIMLYRLENVINVDAVKADLEELQGLQDPEPLLETRGELMERLDKLSDRYLTLAFNLSRTQIKDSPRGTIEKQMAFVRSNKNTTARELEKLEEKLWKLVQHYPEYLYQVKEVFDVECGGHDRLDMFEVIGRLSQAGQQGARHNVLHVKQEQDEFVIKVFSLSDNHRSRMHFLREARILRRLKHPYIMSLCSAFTEETSEHGLWEVRGYLKMPLLAGGSLRQWIPRVKPDDLHKQRVLMQVLQGLEHLRQNRIIHGDIKPDNILMTSLDEHAEPKIADFDVSKEQEDRARDLVATVTVTSVMGTLQYLAPELLDPTKGGANAGKASHKSDMYAYGIVMLEVLTGTAQRVQSDTKTMLLAGVGADAQSLISKLLEEDPQQRPASAEALTHAYFTSSAIRNMAARERLQQERQEQLDSEHAELVKKQEMMTKLATSICVVGESLRVHERILLEEQKKLLEEGKRLRSQDRKSKSEVQAMKRTVEEMKRKATSQHRELKEMQVALQQREAEHEQERQSLMSEKLLIANNRSVLDPPLYWQHVNAQSPSHTRVKVDVTPRWKEKMQELLTSTCKEGFLGEGRNNRGCAHKGFQVVRVWRVEDKDLWSSYALQRKSIGHAIVEEGEQHPTTSVSTWRDWMGEDLLVDQLSNEAFLLHGTKHDMPDVIIASGYGLDERVFSLQGHFGGGIYLAENSSKSDEYCTPDANGLCYMFLVRAALGSPYEATRSMKQLRRPPARAGTRLYDSVLAVTKETHPDAFLERHREFVVYDRRQAYPEFLIELRRV</sequence>
<dbReference type="PANTHER" id="PTHR44167:SF24">
    <property type="entry name" value="SERINE_THREONINE-PROTEIN KINASE CHK2"/>
    <property type="match status" value="1"/>
</dbReference>
<keyword evidence="1" id="KW-0328">Glycosyltransferase</keyword>
<dbReference type="Pfam" id="PF00069">
    <property type="entry name" value="Pkinase"/>
    <property type="match status" value="1"/>
</dbReference>
<keyword evidence="1" id="KW-0520">NAD</keyword>
<dbReference type="GO" id="GO:0005634">
    <property type="term" value="C:nucleus"/>
    <property type="evidence" value="ECO:0007669"/>
    <property type="project" value="TreeGrafter"/>
</dbReference>
<reference evidence="5" key="1">
    <citation type="submission" date="2021-01" db="EMBL/GenBank/DDBJ databases">
        <authorList>
            <person name="Corre E."/>
            <person name="Pelletier E."/>
            <person name="Niang G."/>
            <person name="Scheremetjew M."/>
            <person name="Finn R."/>
            <person name="Kale V."/>
            <person name="Holt S."/>
            <person name="Cochrane G."/>
            <person name="Meng A."/>
            <person name="Brown T."/>
            <person name="Cohen L."/>
        </authorList>
    </citation>
    <scope>NUCLEOTIDE SEQUENCE</scope>
    <source>
        <strain evidence="5">CCMP325</strain>
    </source>
</reference>
<dbReference type="PROSITE" id="PS50011">
    <property type="entry name" value="PROTEIN_KINASE_DOM"/>
    <property type="match status" value="1"/>
</dbReference>
<feature type="coiled-coil region" evidence="2">
    <location>
        <begin position="510"/>
        <end position="555"/>
    </location>
</feature>